<accession>A0A7W8DKF1</accession>
<dbReference type="RefSeq" id="WP_184340053.1">
    <property type="nucleotide sequence ID" value="NZ_JACHIG010000005.1"/>
</dbReference>
<feature type="region of interest" description="Disordered" evidence="1">
    <location>
        <begin position="608"/>
        <end position="627"/>
    </location>
</feature>
<evidence type="ECO:0000256" key="1">
    <source>
        <dbReference type="SAM" id="MobiDB-lite"/>
    </source>
</evidence>
<dbReference type="EMBL" id="JACHIG010000005">
    <property type="protein sequence ID" value="MBB5033138.1"/>
    <property type="molecule type" value="Genomic_DNA"/>
</dbReference>
<name>A0A7W8DKF1_9BACT</name>
<feature type="region of interest" description="Disordered" evidence="1">
    <location>
        <begin position="653"/>
        <end position="673"/>
    </location>
</feature>
<sequence length="673" mass="75807">MSSLALQTSDHDAIGQLPAKWRVLFNTRHLTLTQFHNGQITKLEAMDRLHVSRATFDRLLARVAELGWAGLVPQYKGVGLAADNGLPAEFISFWKRLVESYQRKTAPAYRHLVRIWRAHQPFELQDEKFTHVPGYAGWPGWPNLPAGWGGKGRNLYRHLPKKLELTALRQGLGAAQARFAPKVLSTRVGLWHMSHVVMDDVKLDFKAHLVDSSKLVVPMQLGALDLLSGSRFAYGMKPQLYRADGTKAGINEGDMRFLLANILTTHGISQRGTTFVIEHGTAAIRGPVRDILTRAFGDLVQFSDSGFRGKIQALAGMTDGRGGGGNPNHKAALESLHNLIHNELAALPAQTGHDRTEPEWLGVIERADERLLALARRLPPEVMKMLRFRTFEWHSQLVPMVAAVLDAINKRDDHDLEGWAELGFITRQYRLMPTSSEWWTESQLMELAPASRQAILAQADADQRCWMPRRLSPHEVFEMGRAKQSELIKAPDSVVAEILYSDLAQPRRLGDDGMFEFEDKEIAPGVLTFEGRVLCPNGREQELQWGETYEVVINPFNPRVLWVYSGTRQRGAFLGIAKAVKRHSRADAEAAKEAFKRSNQRLAEALAETRDRNSHITRRETQRNAHNRRVITAHTQAQQDFTRRATALVNASTSIPAQETQTTHDHENTEPDW</sequence>
<gene>
    <name evidence="2" type="ORF">HNQ65_002721</name>
</gene>
<comment type="caution">
    <text evidence="2">The sequence shown here is derived from an EMBL/GenBank/DDBJ whole genome shotgun (WGS) entry which is preliminary data.</text>
</comment>
<feature type="compositionally biased region" description="Basic and acidic residues" evidence="1">
    <location>
        <begin position="608"/>
        <end position="623"/>
    </location>
</feature>
<organism evidence="2 3">
    <name type="scientific">Prosthecobacter vanneervenii</name>
    <dbReference type="NCBI Taxonomy" id="48466"/>
    <lineage>
        <taxon>Bacteria</taxon>
        <taxon>Pseudomonadati</taxon>
        <taxon>Verrucomicrobiota</taxon>
        <taxon>Verrucomicrobiia</taxon>
        <taxon>Verrucomicrobiales</taxon>
        <taxon>Verrucomicrobiaceae</taxon>
        <taxon>Prosthecobacter</taxon>
    </lineage>
</organism>
<protein>
    <submittedName>
        <fullName evidence="2">Uncharacterized protein</fullName>
    </submittedName>
</protein>
<evidence type="ECO:0000313" key="2">
    <source>
        <dbReference type="EMBL" id="MBB5033138.1"/>
    </source>
</evidence>
<feature type="compositionally biased region" description="Basic and acidic residues" evidence="1">
    <location>
        <begin position="662"/>
        <end position="673"/>
    </location>
</feature>
<reference evidence="2 3" key="1">
    <citation type="submission" date="2020-08" db="EMBL/GenBank/DDBJ databases">
        <title>Genomic Encyclopedia of Type Strains, Phase IV (KMG-IV): sequencing the most valuable type-strain genomes for metagenomic binning, comparative biology and taxonomic classification.</title>
        <authorList>
            <person name="Goeker M."/>
        </authorList>
    </citation>
    <scope>NUCLEOTIDE SEQUENCE [LARGE SCALE GENOMIC DNA]</scope>
    <source>
        <strain evidence="2 3">DSM 12252</strain>
    </source>
</reference>
<keyword evidence="3" id="KW-1185">Reference proteome</keyword>
<dbReference type="AlphaFoldDB" id="A0A7W8DKF1"/>
<evidence type="ECO:0000313" key="3">
    <source>
        <dbReference type="Proteomes" id="UP000590740"/>
    </source>
</evidence>
<dbReference type="Proteomes" id="UP000590740">
    <property type="component" value="Unassembled WGS sequence"/>
</dbReference>
<proteinExistence type="predicted"/>